<comment type="caution">
    <text evidence="1">The sequence shown here is derived from an EMBL/GenBank/DDBJ whole genome shotgun (WGS) entry which is preliminary data.</text>
</comment>
<dbReference type="Proteomes" id="UP000789702">
    <property type="component" value="Unassembled WGS sequence"/>
</dbReference>
<gene>
    <name evidence="1" type="ORF">DHETER_LOCUS15592</name>
</gene>
<feature type="non-terminal residue" evidence="1">
    <location>
        <position position="1"/>
    </location>
</feature>
<feature type="non-terminal residue" evidence="1">
    <location>
        <position position="140"/>
    </location>
</feature>
<sequence length="140" mass="15880">WIDIPKKSNPNQKPQLPPDIEQLTTQLTKLDAELLKSIPIQHHTKAAETINKLRTYYSIKTIPDYLLELPDLPLPNWQIFDNYSPSNPYSQPTTHLSNDSPSIYTALTTQQQSNTESNTNTNSPNNNPTPTTALNIFNHN</sequence>
<keyword evidence="2" id="KW-1185">Reference proteome</keyword>
<dbReference type="EMBL" id="CAJVPU010054224">
    <property type="protein sequence ID" value="CAG8766532.1"/>
    <property type="molecule type" value="Genomic_DNA"/>
</dbReference>
<protein>
    <submittedName>
        <fullName evidence="1">2284_t:CDS:1</fullName>
    </submittedName>
</protein>
<proteinExistence type="predicted"/>
<accession>A0ACA9QW20</accession>
<organism evidence="1 2">
    <name type="scientific">Dentiscutata heterogama</name>
    <dbReference type="NCBI Taxonomy" id="1316150"/>
    <lineage>
        <taxon>Eukaryota</taxon>
        <taxon>Fungi</taxon>
        <taxon>Fungi incertae sedis</taxon>
        <taxon>Mucoromycota</taxon>
        <taxon>Glomeromycotina</taxon>
        <taxon>Glomeromycetes</taxon>
        <taxon>Diversisporales</taxon>
        <taxon>Gigasporaceae</taxon>
        <taxon>Dentiscutata</taxon>
    </lineage>
</organism>
<reference evidence="1" key="1">
    <citation type="submission" date="2021-06" db="EMBL/GenBank/DDBJ databases">
        <authorList>
            <person name="Kallberg Y."/>
            <person name="Tangrot J."/>
            <person name="Rosling A."/>
        </authorList>
    </citation>
    <scope>NUCLEOTIDE SEQUENCE</scope>
    <source>
        <strain evidence="1">IL203A</strain>
    </source>
</reference>
<evidence type="ECO:0000313" key="2">
    <source>
        <dbReference type="Proteomes" id="UP000789702"/>
    </source>
</evidence>
<name>A0ACA9QW20_9GLOM</name>
<evidence type="ECO:0000313" key="1">
    <source>
        <dbReference type="EMBL" id="CAG8766532.1"/>
    </source>
</evidence>